<reference evidence="3" key="1">
    <citation type="submission" date="2022-11" db="EMBL/GenBank/DDBJ databases">
        <title>Draft genome of Mycoplasma arginini isolated from fly.</title>
        <authorList>
            <person name="Severgnini M."/>
            <person name="Gioia G."/>
            <person name="Cremonesi P."/>
            <person name="Moroni P."/>
            <person name="Addis M.F."/>
            <person name="Castiglioni B."/>
        </authorList>
    </citation>
    <scope>NUCLEOTIDE SEQUENCE</scope>
    <source>
        <strain evidence="3">QMP CG1-1632</strain>
    </source>
</reference>
<gene>
    <name evidence="3" type="ORF">DCBHLPFO_00380</name>
</gene>
<evidence type="ECO:0000256" key="1">
    <source>
        <dbReference type="SAM" id="Phobius"/>
    </source>
</evidence>
<keyword evidence="1" id="KW-0812">Transmembrane</keyword>
<dbReference type="Proteomes" id="UP001162175">
    <property type="component" value="Unassembled WGS sequence"/>
</dbReference>
<proteinExistence type="predicted"/>
<evidence type="ECO:0000313" key="3">
    <source>
        <dbReference type="EMBL" id="MDI3349858.1"/>
    </source>
</evidence>
<keyword evidence="2" id="KW-0732">Signal</keyword>
<feature type="signal peptide" evidence="2">
    <location>
        <begin position="1"/>
        <end position="20"/>
    </location>
</feature>
<dbReference type="AlphaFoldDB" id="A0AA43QX90"/>
<dbReference type="EMBL" id="JAPFAR010000148">
    <property type="protein sequence ID" value="MDI3349858.1"/>
    <property type="molecule type" value="Genomic_DNA"/>
</dbReference>
<evidence type="ECO:0008006" key="5">
    <source>
        <dbReference type="Google" id="ProtNLM"/>
    </source>
</evidence>
<organism evidence="3 4">
    <name type="scientific">Mycoplasmopsis arginini</name>
    <name type="common">Mycoplasma arginini</name>
    <dbReference type="NCBI Taxonomy" id="2094"/>
    <lineage>
        <taxon>Bacteria</taxon>
        <taxon>Bacillati</taxon>
        <taxon>Mycoplasmatota</taxon>
        <taxon>Mycoplasmoidales</taxon>
        <taxon>Metamycoplasmataceae</taxon>
        <taxon>Mycoplasmopsis</taxon>
    </lineage>
</organism>
<dbReference type="KEGG" id="marg:MARG145_0758"/>
<dbReference type="RefSeq" id="WP_282456809.1">
    <property type="nucleotide sequence ID" value="NZ_JAPFAP010000072.1"/>
</dbReference>
<protein>
    <recommendedName>
        <fullName evidence="5">Lipoprotein</fullName>
    </recommendedName>
</protein>
<accession>A0AA43QX90</accession>
<keyword evidence="1" id="KW-0472">Membrane</keyword>
<keyword evidence="1" id="KW-1133">Transmembrane helix</keyword>
<sequence length="249" mass="29386">MKNMKKSIRKILLTSLGSLSIFPTTVVVISCQDKNQIKKNDNDKSFEIIKNKYINLNWNDFLLSKAIDETKNSYKNFSFESFFEWKNNGKLHSLDEIEINSKTEDLQSKESIKIDNFETSNNYLSEEFNNLLNSYNLNKTEDEKLIVVFRSQKLPMPEASILVWSWLTTKKYLNESKNINEIKYLEKNKTVLYGHWFYNEEYEQQKNSNKIWKILSYAVPSIAIGGLFLYIIIAILIKRKKVAFKNKKK</sequence>
<feature type="transmembrane region" description="Helical" evidence="1">
    <location>
        <begin position="214"/>
        <end position="237"/>
    </location>
</feature>
<name>A0AA43QX90_MYCAR</name>
<comment type="caution">
    <text evidence="3">The sequence shown here is derived from an EMBL/GenBank/DDBJ whole genome shotgun (WGS) entry which is preliminary data.</text>
</comment>
<evidence type="ECO:0000256" key="2">
    <source>
        <dbReference type="SAM" id="SignalP"/>
    </source>
</evidence>
<dbReference type="PROSITE" id="PS51257">
    <property type="entry name" value="PROKAR_LIPOPROTEIN"/>
    <property type="match status" value="1"/>
</dbReference>
<feature type="chain" id="PRO_5041284359" description="Lipoprotein" evidence="2">
    <location>
        <begin position="21"/>
        <end position="249"/>
    </location>
</feature>
<evidence type="ECO:0000313" key="4">
    <source>
        <dbReference type="Proteomes" id="UP001162175"/>
    </source>
</evidence>